<dbReference type="PANTHER" id="PTHR30535:SF34">
    <property type="entry name" value="MOLYBDATE-BINDING PROTEIN MOLA"/>
    <property type="match status" value="1"/>
</dbReference>
<evidence type="ECO:0000259" key="2">
    <source>
        <dbReference type="PROSITE" id="PS50983"/>
    </source>
</evidence>
<comment type="caution">
    <text evidence="3">The sequence shown here is derived from an EMBL/GenBank/DDBJ whole genome shotgun (WGS) entry which is preliminary data.</text>
</comment>
<organism evidence="3 4">
    <name type="scientific">Zunongwangia atlantica 22II14-10F7</name>
    <dbReference type="NCBI Taxonomy" id="1185767"/>
    <lineage>
        <taxon>Bacteria</taxon>
        <taxon>Pseudomonadati</taxon>
        <taxon>Bacteroidota</taxon>
        <taxon>Flavobacteriia</taxon>
        <taxon>Flavobacteriales</taxon>
        <taxon>Flavobacteriaceae</taxon>
        <taxon>Zunongwangia</taxon>
    </lineage>
</organism>
<dbReference type="EMBL" id="ARYN01000015">
    <property type="protein sequence ID" value="ORL44405.1"/>
    <property type="molecule type" value="Genomic_DNA"/>
</dbReference>
<dbReference type="InterPro" id="IPR050902">
    <property type="entry name" value="ABC_Transporter_SBP"/>
</dbReference>
<dbReference type="STRING" id="1185767.IIF7_15520"/>
<dbReference type="Pfam" id="PF01497">
    <property type="entry name" value="Peripla_BP_2"/>
    <property type="match status" value="1"/>
</dbReference>
<dbReference type="SUPFAM" id="SSF53807">
    <property type="entry name" value="Helical backbone' metal receptor"/>
    <property type="match status" value="1"/>
</dbReference>
<dbReference type="AlphaFoldDB" id="A0A1Y1T1D6"/>
<dbReference type="NCBIfam" id="NF038402">
    <property type="entry name" value="TroA_like"/>
    <property type="match status" value="1"/>
</dbReference>
<proteinExistence type="predicted"/>
<feature type="domain" description="Fe/B12 periplasmic-binding" evidence="2">
    <location>
        <begin position="21"/>
        <end position="258"/>
    </location>
</feature>
<accession>A0A1Y1T1D6</accession>
<gene>
    <name evidence="3" type="ORF">IIF7_15520</name>
</gene>
<sequence length="258" mass="29617">MFMTIFDHLGRKLFLSDTPKRIVSLVPSQTELLVDLGLKNSIVGITKFCVHPEHLRKEKNVVGGTKTVHLDKIEALAPDIILCNKEENTKEIVAELDKIAPVHVSEVSNISDSLQLIKDYGELFMVQKKALKLVDRINKKLAAFSEEIQHKKWKSCLYLIWKDPYMAAGNDTFINELLKLNKFENKIAGNRYPAINREQLIEYSPDVILLSSEPYPFKQEHIEEIKKLGLNAILVDGEYFSWYGSRLEKAVSYFKTLH</sequence>
<dbReference type="InterPro" id="IPR054828">
    <property type="entry name" value="Vit_B12_bind_prot"/>
</dbReference>
<evidence type="ECO:0000313" key="3">
    <source>
        <dbReference type="EMBL" id="ORL44405.1"/>
    </source>
</evidence>
<protein>
    <submittedName>
        <fullName evidence="3">ABC transporter substrate-binding protein</fullName>
    </submittedName>
</protein>
<dbReference type="PROSITE" id="PS50983">
    <property type="entry name" value="FE_B12_PBP"/>
    <property type="match status" value="1"/>
</dbReference>
<dbReference type="InterPro" id="IPR002491">
    <property type="entry name" value="ABC_transptr_periplasmic_BD"/>
</dbReference>
<evidence type="ECO:0000256" key="1">
    <source>
        <dbReference type="ARBA" id="ARBA00022729"/>
    </source>
</evidence>
<keyword evidence="1" id="KW-0732">Signal</keyword>
<dbReference type="PANTHER" id="PTHR30535">
    <property type="entry name" value="VITAMIN B12-BINDING PROTEIN"/>
    <property type="match status" value="1"/>
</dbReference>
<reference evidence="3 4" key="1">
    <citation type="submission" date="2013-04" db="EMBL/GenBank/DDBJ databases">
        <title>Zunongwangia sp. 22II14-10F7 Genome Sequencing.</title>
        <authorList>
            <person name="Lai Q."/>
            <person name="Shao Z."/>
        </authorList>
    </citation>
    <scope>NUCLEOTIDE SEQUENCE [LARGE SCALE GENOMIC DNA]</scope>
    <source>
        <strain evidence="3 4">22II14-10F7</strain>
    </source>
</reference>
<dbReference type="Gene3D" id="3.40.50.1980">
    <property type="entry name" value="Nitrogenase molybdenum iron protein domain"/>
    <property type="match status" value="2"/>
</dbReference>
<evidence type="ECO:0000313" key="4">
    <source>
        <dbReference type="Proteomes" id="UP000192746"/>
    </source>
</evidence>
<dbReference type="Proteomes" id="UP000192746">
    <property type="component" value="Unassembled WGS sequence"/>
</dbReference>
<name>A0A1Y1T1D6_9FLAO</name>
<keyword evidence="4" id="KW-1185">Reference proteome</keyword>